<dbReference type="EMBL" id="JAVREZ010000026">
    <property type="protein sequence ID" value="MDT0487223.1"/>
    <property type="molecule type" value="Genomic_DNA"/>
</dbReference>
<protein>
    <submittedName>
        <fullName evidence="2">Uncharacterized protein</fullName>
    </submittedName>
</protein>
<organism evidence="2 3">
    <name type="scientific">Streptomyces doebereineriae</name>
    <dbReference type="NCBI Taxonomy" id="3075528"/>
    <lineage>
        <taxon>Bacteria</taxon>
        <taxon>Bacillati</taxon>
        <taxon>Actinomycetota</taxon>
        <taxon>Actinomycetes</taxon>
        <taxon>Kitasatosporales</taxon>
        <taxon>Streptomycetaceae</taxon>
        <taxon>Streptomyces</taxon>
    </lineage>
</organism>
<dbReference type="RefSeq" id="WP_311719915.1">
    <property type="nucleotide sequence ID" value="NZ_JAVREZ010000026.1"/>
</dbReference>
<reference evidence="3" key="1">
    <citation type="submission" date="2023-07" db="EMBL/GenBank/DDBJ databases">
        <title>30 novel species of actinomycetes from the DSMZ collection.</title>
        <authorList>
            <person name="Nouioui I."/>
        </authorList>
    </citation>
    <scope>NUCLEOTIDE SEQUENCE [LARGE SCALE GENOMIC DNA]</scope>
    <source>
        <strain evidence="3">DSM 41640</strain>
    </source>
</reference>
<accession>A0ABU2VNN0</accession>
<name>A0ABU2VNN0_9ACTN</name>
<proteinExistence type="predicted"/>
<feature type="compositionally biased region" description="Basic and acidic residues" evidence="1">
    <location>
        <begin position="22"/>
        <end position="41"/>
    </location>
</feature>
<comment type="caution">
    <text evidence="2">The sequence shown here is derived from an EMBL/GenBank/DDBJ whole genome shotgun (WGS) entry which is preliminary data.</text>
</comment>
<evidence type="ECO:0000313" key="2">
    <source>
        <dbReference type="EMBL" id="MDT0487223.1"/>
    </source>
</evidence>
<dbReference type="Proteomes" id="UP001183824">
    <property type="component" value="Unassembled WGS sequence"/>
</dbReference>
<gene>
    <name evidence="2" type="ORF">RNB18_44875</name>
</gene>
<keyword evidence="3" id="KW-1185">Reference proteome</keyword>
<sequence length="70" mass="7196">MIRSRLATLAPPAAVRTHKSTRPGDARTPRAFARDAGDGHAARSGASLTPPAVLGLAPMARALARKVSPT</sequence>
<evidence type="ECO:0000313" key="3">
    <source>
        <dbReference type="Proteomes" id="UP001183824"/>
    </source>
</evidence>
<evidence type="ECO:0000256" key="1">
    <source>
        <dbReference type="SAM" id="MobiDB-lite"/>
    </source>
</evidence>
<feature type="region of interest" description="Disordered" evidence="1">
    <location>
        <begin position="1"/>
        <end position="51"/>
    </location>
</feature>